<protein>
    <submittedName>
        <fullName evidence="1">Uncharacterized protein</fullName>
    </submittedName>
</protein>
<evidence type="ECO:0000313" key="2">
    <source>
        <dbReference type="Proteomes" id="UP000463883"/>
    </source>
</evidence>
<dbReference type="Proteomes" id="UP000463883">
    <property type="component" value="Chromosome"/>
</dbReference>
<sequence length="78" mass="8820">MPDLILVSGSNKLKGYILTEELTKIDAKSPAEALKWQAKNKNQLKYIPVYLNDGKTVIGEYAIGNTEEPYRVSRKYSD</sequence>
<dbReference type="EMBL" id="CP047591">
    <property type="protein sequence ID" value="QHI71701.1"/>
    <property type="molecule type" value="Genomic_DNA"/>
</dbReference>
<dbReference type="AlphaFoldDB" id="A0A6P1MCZ0"/>
<dbReference type="KEGG" id="amic:Ami3637_04270"/>
<gene>
    <name evidence="1" type="ORF">Ami3637_04270</name>
</gene>
<organism evidence="1 2">
    <name type="scientific">Aminipila terrae</name>
    <dbReference type="NCBI Taxonomy" id="2697030"/>
    <lineage>
        <taxon>Bacteria</taxon>
        <taxon>Bacillati</taxon>
        <taxon>Bacillota</taxon>
        <taxon>Clostridia</taxon>
        <taxon>Peptostreptococcales</taxon>
        <taxon>Anaerovoracaceae</taxon>
        <taxon>Aminipila</taxon>
    </lineage>
</organism>
<reference evidence="1 2" key="1">
    <citation type="submission" date="2020-01" db="EMBL/GenBank/DDBJ databases">
        <title>Genomic analysis of Aminipila sp. CBA3637.</title>
        <authorList>
            <person name="Kim Y.B."/>
            <person name="Roh S.W."/>
        </authorList>
    </citation>
    <scope>NUCLEOTIDE SEQUENCE [LARGE SCALE GENOMIC DNA]</scope>
    <source>
        <strain evidence="1 2">CBA3637</strain>
    </source>
</reference>
<keyword evidence="2" id="KW-1185">Reference proteome</keyword>
<proteinExistence type="predicted"/>
<dbReference type="RefSeq" id="WP_162361475.1">
    <property type="nucleotide sequence ID" value="NZ_CP047591.1"/>
</dbReference>
<name>A0A6P1MCZ0_9FIRM</name>
<evidence type="ECO:0000313" key="1">
    <source>
        <dbReference type="EMBL" id="QHI71701.1"/>
    </source>
</evidence>
<accession>A0A6P1MCZ0</accession>